<evidence type="ECO:0000313" key="1">
    <source>
        <dbReference type="EMBL" id="HJG40841.1"/>
    </source>
</evidence>
<organism evidence="1 2">
    <name type="scientific">Bifidobacterium pullorum subsp. gallinarum</name>
    <dbReference type="NCBI Taxonomy" id="78344"/>
    <lineage>
        <taxon>Bacteria</taxon>
        <taxon>Bacillati</taxon>
        <taxon>Actinomycetota</taxon>
        <taxon>Actinomycetes</taxon>
        <taxon>Bifidobacteriales</taxon>
        <taxon>Bifidobacteriaceae</taxon>
        <taxon>Bifidobacterium</taxon>
    </lineage>
</organism>
<accession>A0A921IWS3</accession>
<reference evidence="1" key="1">
    <citation type="journal article" date="2021" name="PeerJ">
        <title>Extensive microbial diversity within the chicken gut microbiome revealed by metagenomics and culture.</title>
        <authorList>
            <person name="Gilroy R."/>
            <person name="Ravi A."/>
            <person name="Getino M."/>
            <person name="Pursley I."/>
            <person name="Horton D.L."/>
            <person name="Alikhan N.F."/>
            <person name="Baker D."/>
            <person name="Gharbi K."/>
            <person name="Hall N."/>
            <person name="Watson M."/>
            <person name="Adriaenssens E.M."/>
            <person name="Foster-Nyarko E."/>
            <person name="Jarju S."/>
            <person name="Secka A."/>
            <person name="Antonio M."/>
            <person name="Oren A."/>
            <person name="Chaudhuri R.R."/>
            <person name="La Ragione R."/>
            <person name="Hildebrand F."/>
            <person name="Pallen M.J."/>
        </authorList>
    </citation>
    <scope>NUCLEOTIDE SEQUENCE</scope>
    <source>
        <strain evidence="1">ChiBcolR7-4860</strain>
    </source>
</reference>
<dbReference type="EMBL" id="DYUX01000001">
    <property type="protein sequence ID" value="HJG40841.1"/>
    <property type="molecule type" value="Genomic_DNA"/>
</dbReference>
<name>A0A921IWS3_9BIFI</name>
<protein>
    <submittedName>
        <fullName evidence="1">Uncharacterized protein</fullName>
    </submittedName>
</protein>
<gene>
    <name evidence="1" type="ORF">K8U73_00335</name>
</gene>
<sequence length="64" mass="6466">MFWVFVELAAIPDHAFVVSGSTTVVPSACAAGAGTNITVTAAIIATTIATAHAVVERLALIARV</sequence>
<evidence type="ECO:0000313" key="2">
    <source>
        <dbReference type="Proteomes" id="UP000786560"/>
    </source>
</evidence>
<dbReference type="AlphaFoldDB" id="A0A921IWS3"/>
<comment type="caution">
    <text evidence="1">The sequence shown here is derived from an EMBL/GenBank/DDBJ whole genome shotgun (WGS) entry which is preliminary data.</text>
</comment>
<dbReference type="RefSeq" id="WP_278710602.1">
    <property type="nucleotide sequence ID" value="NZ_DYUX01000001.1"/>
</dbReference>
<dbReference type="Proteomes" id="UP000786560">
    <property type="component" value="Unassembled WGS sequence"/>
</dbReference>
<proteinExistence type="predicted"/>
<reference evidence="1" key="2">
    <citation type="submission" date="2021-09" db="EMBL/GenBank/DDBJ databases">
        <authorList>
            <person name="Gilroy R."/>
        </authorList>
    </citation>
    <scope>NUCLEOTIDE SEQUENCE</scope>
    <source>
        <strain evidence="1">ChiBcolR7-4860</strain>
    </source>
</reference>